<gene>
    <name evidence="2" type="ORF">CHS0354_036189</name>
</gene>
<feature type="domain" description="SH3b" evidence="1">
    <location>
        <begin position="52"/>
        <end position="101"/>
    </location>
</feature>
<dbReference type="Pfam" id="PF08239">
    <property type="entry name" value="SH3_3"/>
    <property type="match status" value="1"/>
</dbReference>
<accession>A0AAE0SVW3</accession>
<proteinExistence type="predicted"/>
<evidence type="ECO:0000313" key="3">
    <source>
        <dbReference type="Proteomes" id="UP001195483"/>
    </source>
</evidence>
<protein>
    <recommendedName>
        <fullName evidence="1">SH3b domain-containing protein</fullName>
    </recommendedName>
</protein>
<dbReference type="AlphaFoldDB" id="A0AAE0SVW3"/>
<dbReference type="Proteomes" id="UP001195483">
    <property type="component" value="Unassembled WGS sequence"/>
</dbReference>
<reference evidence="2" key="1">
    <citation type="journal article" date="2021" name="Genome Biol. Evol.">
        <title>A High-Quality Reference Genome for a Parasitic Bivalve with Doubly Uniparental Inheritance (Bivalvia: Unionida).</title>
        <authorList>
            <person name="Smith C.H."/>
        </authorList>
    </citation>
    <scope>NUCLEOTIDE SEQUENCE</scope>
    <source>
        <strain evidence="2">CHS0354</strain>
    </source>
</reference>
<reference evidence="2" key="2">
    <citation type="journal article" date="2021" name="Genome Biol. Evol.">
        <title>Developing a high-quality reference genome for a parasitic bivalve with doubly uniparental inheritance (Bivalvia: Unionida).</title>
        <authorList>
            <person name="Smith C.H."/>
        </authorList>
    </citation>
    <scope>NUCLEOTIDE SEQUENCE</scope>
    <source>
        <strain evidence="2">CHS0354</strain>
        <tissue evidence="2">Mantle</tissue>
    </source>
</reference>
<evidence type="ECO:0000259" key="1">
    <source>
        <dbReference type="Pfam" id="PF08239"/>
    </source>
</evidence>
<dbReference type="InterPro" id="IPR003646">
    <property type="entry name" value="SH3-like_bac-type"/>
</dbReference>
<dbReference type="Gene3D" id="2.30.30.40">
    <property type="entry name" value="SH3 Domains"/>
    <property type="match status" value="1"/>
</dbReference>
<name>A0AAE0SVW3_9BIVA</name>
<evidence type="ECO:0000313" key="2">
    <source>
        <dbReference type="EMBL" id="KAK3598886.1"/>
    </source>
</evidence>
<sequence>MTVTTYINHGISIVKFWFHKSKEMQAVLYLCLLLSVAVSIGFAQDLVCPMEALAFRAEPNTQSYIYGTLFPGYCFKSLHEEADGSGYHWAKVAFDGQVGWVVKYAFKYVTTNEVTFCTCAKVDSVNLYASHTPDSHVLNVLQPWNCGRKISQATNWILIDFHQQTGWVSAFETRTIYCG</sequence>
<dbReference type="EMBL" id="JAEAOA010002121">
    <property type="protein sequence ID" value="KAK3598886.1"/>
    <property type="molecule type" value="Genomic_DNA"/>
</dbReference>
<comment type="caution">
    <text evidence="2">The sequence shown here is derived from an EMBL/GenBank/DDBJ whole genome shotgun (WGS) entry which is preliminary data.</text>
</comment>
<reference evidence="2" key="3">
    <citation type="submission" date="2023-05" db="EMBL/GenBank/DDBJ databases">
        <authorList>
            <person name="Smith C.H."/>
        </authorList>
    </citation>
    <scope>NUCLEOTIDE SEQUENCE</scope>
    <source>
        <strain evidence="2">CHS0354</strain>
        <tissue evidence="2">Mantle</tissue>
    </source>
</reference>
<keyword evidence="3" id="KW-1185">Reference proteome</keyword>
<organism evidence="2 3">
    <name type="scientific">Potamilus streckersoni</name>
    <dbReference type="NCBI Taxonomy" id="2493646"/>
    <lineage>
        <taxon>Eukaryota</taxon>
        <taxon>Metazoa</taxon>
        <taxon>Spiralia</taxon>
        <taxon>Lophotrochozoa</taxon>
        <taxon>Mollusca</taxon>
        <taxon>Bivalvia</taxon>
        <taxon>Autobranchia</taxon>
        <taxon>Heteroconchia</taxon>
        <taxon>Palaeoheterodonta</taxon>
        <taxon>Unionida</taxon>
        <taxon>Unionoidea</taxon>
        <taxon>Unionidae</taxon>
        <taxon>Ambleminae</taxon>
        <taxon>Lampsilini</taxon>
        <taxon>Potamilus</taxon>
    </lineage>
</organism>